<comment type="caution">
    <text evidence="1">The sequence shown here is derived from an EMBL/GenBank/DDBJ whole genome shotgun (WGS) entry which is preliminary data.</text>
</comment>
<organism evidence="1 2">
    <name type="scientific">Fusarium torreyae</name>
    <dbReference type="NCBI Taxonomy" id="1237075"/>
    <lineage>
        <taxon>Eukaryota</taxon>
        <taxon>Fungi</taxon>
        <taxon>Dikarya</taxon>
        <taxon>Ascomycota</taxon>
        <taxon>Pezizomycotina</taxon>
        <taxon>Sordariomycetes</taxon>
        <taxon>Hypocreomycetidae</taxon>
        <taxon>Hypocreales</taxon>
        <taxon>Nectriaceae</taxon>
        <taxon>Fusarium</taxon>
    </lineage>
</organism>
<proteinExistence type="predicted"/>
<keyword evidence="2" id="KW-1185">Reference proteome</keyword>
<dbReference type="Proteomes" id="UP001152049">
    <property type="component" value="Unassembled WGS sequence"/>
</dbReference>
<protein>
    <submittedName>
        <fullName evidence="1">Uncharacterized protein</fullName>
    </submittedName>
</protein>
<dbReference type="AlphaFoldDB" id="A0A9W8SDX0"/>
<accession>A0A9W8SDX0</accession>
<sequence>MTRPQWLPNAKAIFAIQSRFISSSTPAPAAAKKNAPGVFRPHLDASSSSFLRLRNRRSEAAKKRIPKNIQDQNKPESAAHHMLVIEGLPTNLRAADFYRLAGREGLSSYANAISNVTQDRDPWTFDPLGIYRVSFSTSAAAALYEAKFERVLRLAQFKMSNSSKGNLWHSQVPRGIRSAIPPAKELADFTILPGSFQGLIRKQRSRVKGKYAWQNVMDKIIEDSIFEFKHGVVLIELEHPTLNTTELKMLIDQDGREQNHHWEVGRPYHIRKTLIADQQLTKNTTRVPLVDDPDFRHKIQTRFILVCESTDVAWRFTRSWNQRILETISRAGVVCRNHVKVSFVEI</sequence>
<name>A0A9W8SDX0_9HYPO</name>
<reference evidence="1" key="1">
    <citation type="submission" date="2022-09" db="EMBL/GenBank/DDBJ databases">
        <title>Fusarium specimens isolated from Avocado Roots.</title>
        <authorList>
            <person name="Stajich J."/>
            <person name="Roper C."/>
            <person name="Heimlech-Rivalta G."/>
        </authorList>
    </citation>
    <scope>NUCLEOTIDE SEQUENCE</scope>
    <source>
        <strain evidence="1">CF00136</strain>
    </source>
</reference>
<evidence type="ECO:0000313" key="2">
    <source>
        <dbReference type="Proteomes" id="UP001152049"/>
    </source>
</evidence>
<gene>
    <name evidence="1" type="ORF">NW762_001757</name>
</gene>
<evidence type="ECO:0000313" key="1">
    <source>
        <dbReference type="EMBL" id="KAJ4270084.1"/>
    </source>
</evidence>
<dbReference type="OrthoDB" id="5332316at2759"/>
<dbReference type="EMBL" id="JAOQAZ010000002">
    <property type="protein sequence ID" value="KAJ4270084.1"/>
    <property type="molecule type" value="Genomic_DNA"/>
</dbReference>